<name>Q3AA44_CARHZ</name>
<protein>
    <submittedName>
        <fullName evidence="1">Uncharacterized protein</fullName>
    </submittedName>
</protein>
<dbReference type="AlphaFoldDB" id="Q3AA44"/>
<dbReference type="Proteomes" id="UP000002706">
    <property type="component" value="Chromosome"/>
</dbReference>
<dbReference type="STRING" id="246194.CHY_2176"/>
<evidence type="ECO:0000313" key="2">
    <source>
        <dbReference type="Proteomes" id="UP000002706"/>
    </source>
</evidence>
<dbReference type="RefSeq" id="WP_011345063.1">
    <property type="nucleotide sequence ID" value="NC_007503.1"/>
</dbReference>
<dbReference type="HOGENOM" id="CLU_2506627_0_0_9"/>
<reference evidence="1 2" key="1">
    <citation type="journal article" date="2005" name="PLoS Genet.">
        <title>Life in hot carbon monoxide: the complete genome sequence of Carboxydothermus hydrogenoformans Z-2901.</title>
        <authorList>
            <person name="Wu M."/>
            <person name="Ren Q."/>
            <person name="Durkin A.S."/>
            <person name="Daugherty S.C."/>
            <person name="Brinkac L.M."/>
            <person name="Dodson R.J."/>
            <person name="Madupu R."/>
            <person name="Sullivan S.A."/>
            <person name="Kolonay J.F."/>
            <person name="Haft D.H."/>
            <person name="Nelson W.C."/>
            <person name="Tallon L.J."/>
            <person name="Jones K.M."/>
            <person name="Ulrich L.E."/>
            <person name="Gonzalez J.M."/>
            <person name="Zhulin I.B."/>
            <person name="Robb F.T."/>
            <person name="Eisen J.A."/>
        </authorList>
    </citation>
    <scope>NUCLEOTIDE SEQUENCE [LARGE SCALE GENOMIC DNA]</scope>
    <source>
        <strain evidence="2">ATCC BAA-161 / DSM 6008 / Z-2901</strain>
    </source>
</reference>
<proteinExistence type="predicted"/>
<organism evidence="1 2">
    <name type="scientific">Carboxydothermus hydrogenoformans (strain ATCC BAA-161 / DSM 6008 / Z-2901)</name>
    <dbReference type="NCBI Taxonomy" id="246194"/>
    <lineage>
        <taxon>Bacteria</taxon>
        <taxon>Bacillati</taxon>
        <taxon>Bacillota</taxon>
        <taxon>Clostridia</taxon>
        <taxon>Thermoanaerobacterales</taxon>
        <taxon>Thermoanaerobacteraceae</taxon>
        <taxon>Carboxydothermus</taxon>
    </lineage>
</organism>
<evidence type="ECO:0000313" key="1">
    <source>
        <dbReference type="EMBL" id="ABB14096.1"/>
    </source>
</evidence>
<sequence length="85" mass="10199">MLKFSKEDYEFFFPLLDKENQEILKKVAVVNEDEVIIDDEEIEVDLYEWLNDLVVTKGFDKRYNLNSIGQRLEKLSDYVFSIIEE</sequence>
<gene>
    <name evidence="1" type="ordered locus">CHY_2176</name>
</gene>
<dbReference type="InParanoid" id="Q3AA44"/>
<accession>Q3AA44</accession>
<keyword evidence="2" id="KW-1185">Reference proteome</keyword>
<dbReference type="KEGG" id="chy:CHY_2176"/>
<dbReference type="EMBL" id="CP000141">
    <property type="protein sequence ID" value="ABB14096.1"/>
    <property type="molecule type" value="Genomic_DNA"/>
</dbReference>